<dbReference type="NCBIfam" id="TIGR00154">
    <property type="entry name" value="ispE"/>
    <property type="match status" value="1"/>
</dbReference>
<keyword evidence="6 9" id="KW-0418">Kinase</keyword>
<evidence type="ECO:0000256" key="4">
    <source>
        <dbReference type="ARBA" id="ARBA00022679"/>
    </source>
</evidence>
<feature type="active site" evidence="9">
    <location>
        <position position="10"/>
    </location>
</feature>
<dbReference type="InterPro" id="IPR020568">
    <property type="entry name" value="Ribosomal_Su5_D2-typ_SF"/>
</dbReference>
<evidence type="ECO:0000256" key="7">
    <source>
        <dbReference type="ARBA" id="ARBA00022840"/>
    </source>
</evidence>
<feature type="domain" description="GHMP kinase C-terminal" evidence="11">
    <location>
        <begin position="198"/>
        <end position="273"/>
    </location>
</feature>
<comment type="function">
    <text evidence="9">Catalyzes the phosphorylation of the position 2 hydroxy group of 4-diphosphocytidyl-2C-methyl-D-erythritol.</text>
</comment>
<evidence type="ECO:0000259" key="10">
    <source>
        <dbReference type="Pfam" id="PF00288"/>
    </source>
</evidence>
<dbReference type="EMBL" id="JAJEKE010000003">
    <property type="protein sequence ID" value="MCQ1529076.1"/>
    <property type="molecule type" value="Genomic_DNA"/>
</dbReference>
<dbReference type="HAMAP" id="MF_00061">
    <property type="entry name" value="IspE"/>
    <property type="match status" value="1"/>
</dbReference>
<proteinExistence type="inferred from homology"/>
<feature type="domain" description="GHMP kinase N-terminal" evidence="10">
    <location>
        <begin position="66"/>
        <end position="144"/>
    </location>
</feature>
<keyword evidence="9" id="KW-0414">Isoprene biosynthesis</keyword>
<dbReference type="InterPro" id="IPR014721">
    <property type="entry name" value="Ribsml_uS5_D2-typ_fold_subgr"/>
</dbReference>
<evidence type="ECO:0000256" key="5">
    <source>
        <dbReference type="ARBA" id="ARBA00022741"/>
    </source>
</evidence>
<keyword evidence="7 9" id="KW-0067">ATP-binding</keyword>
<dbReference type="GO" id="GO:0050515">
    <property type="term" value="F:4-(cytidine 5'-diphospho)-2-C-methyl-D-erythritol kinase activity"/>
    <property type="evidence" value="ECO:0007669"/>
    <property type="project" value="UniProtKB-EC"/>
</dbReference>
<reference evidence="12 13" key="1">
    <citation type="submission" date="2021-10" db="EMBL/GenBank/DDBJ databases">
        <title>Lutispora strain m25 sp. nov., a thermophilic, non-spore-forming bacterium isolated from a lab-scale methanogenic bioreactor digesting anaerobic sludge.</title>
        <authorList>
            <person name="El Houari A."/>
            <person name="Mcdonald J."/>
        </authorList>
    </citation>
    <scope>NUCLEOTIDE SEQUENCE [LARGE SCALE GENOMIC DNA]</scope>
    <source>
        <strain evidence="13">m25</strain>
    </source>
</reference>
<dbReference type="InterPro" id="IPR036554">
    <property type="entry name" value="GHMP_kinase_C_sf"/>
</dbReference>
<dbReference type="PANTHER" id="PTHR43527:SF2">
    <property type="entry name" value="4-DIPHOSPHOCYTIDYL-2-C-METHYL-D-ERYTHRITOL KINASE, CHLOROPLASTIC"/>
    <property type="match status" value="1"/>
</dbReference>
<dbReference type="InterPro" id="IPR004424">
    <property type="entry name" value="IspE"/>
</dbReference>
<dbReference type="PANTHER" id="PTHR43527">
    <property type="entry name" value="4-DIPHOSPHOCYTIDYL-2-C-METHYL-D-ERYTHRITOL KINASE, CHLOROPLASTIC"/>
    <property type="match status" value="1"/>
</dbReference>
<dbReference type="Pfam" id="PF08544">
    <property type="entry name" value="GHMP_kinases_C"/>
    <property type="match status" value="1"/>
</dbReference>
<keyword evidence="4 9" id="KW-0808">Transferase</keyword>
<sequence>MKYTQKAPAKINLAIDVLRKRPDGFHDVIMIMQSIALYDTITLKPVHGGKITVTSNSRCIPEDSTNIAYRTAEFLRYKYNVKDGAEIYIEKNIPVSAGLAGGSTDAAAVLNLLDKAWSLKLTKTEILEAAKRLGSDVPFCVSGGTALAEGLGEKLTPLKAMPESYILLAKPDIDISTKEVYEGIDMEEILERPDIDAMVKAINEGSLQKIGENLSNVLEYVTVKKCPLISDIKAKLLEYGALGSVMSGSGPTVFGLFDDQSLAYNAYDHIKQMVNEIFVVKPLPDWENS</sequence>
<keyword evidence="5 9" id="KW-0547">Nucleotide-binding</keyword>
<evidence type="ECO:0000259" key="11">
    <source>
        <dbReference type="Pfam" id="PF08544"/>
    </source>
</evidence>
<organism evidence="12 13">
    <name type="scientific">Lutispora saccharofermentans</name>
    <dbReference type="NCBI Taxonomy" id="3024236"/>
    <lineage>
        <taxon>Bacteria</taxon>
        <taxon>Bacillati</taxon>
        <taxon>Bacillota</taxon>
        <taxon>Clostridia</taxon>
        <taxon>Lutisporales</taxon>
        <taxon>Lutisporaceae</taxon>
        <taxon>Lutispora</taxon>
    </lineage>
</organism>
<dbReference type="RefSeq" id="WP_255226593.1">
    <property type="nucleotide sequence ID" value="NZ_JAJEKE010000003.1"/>
</dbReference>
<evidence type="ECO:0000256" key="2">
    <source>
        <dbReference type="ARBA" id="ARBA00012052"/>
    </source>
</evidence>
<comment type="pathway">
    <text evidence="9">Isoprenoid biosynthesis; isopentenyl diphosphate biosynthesis via DXP pathway; isopentenyl diphosphate from 1-deoxy-D-xylulose 5-phosphate: step 3/6.</text>
</comment>
<dbReference type="InterPro" id="IPR006204">
    <property type="entry name" value="GHMP_kinase_N_dom"/>
</dbReference>
<dbReference type="EC" id="2.7.1.148" evidence="2 9"/>
<dbReference type="SUPFAM" id="SSF55060">
    <property type="entry name" value="GHMP Kinase, C-terminal domain"/>
    <property type="match status" value="1"/>
</dbReference>
<name>A0ABT1ND67_9FIRM</name>
<evidence type="ECO:0000256" key="6">
    <source>
        <dbReference type="ARBA" id="ARBA00022777"/>
    </source>
</evidence>
<comment type="caution">
    <text evidence="12">The sequence shown here is derived from an EMBL/GenBank/DDBJ whole genome shotgun (WGS) entry which is preliminary data.</text>
</comment>
<evidence type="ECO:0000256" key="3">
    <source>
        <dbReference type="ARBA" id="ARBA00017473"/>
    </source>
</evidence>
<feature type="active site" evidence="9">
    <location>
        <position position="136"/>
    </location>
</feature>
<evidence type="ECO:0000256" key="1">
    <source>
        <dbReference type="ARBA" id="ARBA00009684"/>
    </source>
</evidence>
<dbReference type="InterPro" id="IPR013750">
    <property type="entry name" value="GHMP_kinase_C_dom"/>
</dbReference>
<evidence type="ECO:0000256" key="8">
    <source>
        <dbReference type="ARBA" id="ARBA00032554"/>
    </source>
</evidence>
<protein>
    <recommendedName>
        <fullName evidence="3 9">4-diphosphocytidyl-2-C-methyl-D-erythritol kinase</fullName>
        <shortName evidence="9">CMK</shortName>
        <ecNumber evidence="2 9">2.7.1.148</ecNumber>
    </recommendedName>
    <alternativeName>
        <fullName evidence="8 9">4-(cytidine-5'-diphospho)-2-C-methyl-D-erythritol kinase</fullName>
    </alternativeName>
</protein>
<feature type="binding site" evidence="9">
    <location>
        <begin position="94"/>
        <end position="104"/>
    </location>
    <ligand>
        <name>ATP</name>
        <dbReference type="ChEBI" id="CHEBI:30616"/>
    </ligand>
</feature>
<evidence type="ECO:0000313" key="13">
    <source>
        <dbReference type="Proteomes" id="UP001651880"/>
    </source>
</evidence>
<comment type="catalytic activity">
    <reaction evidence="9">
        <text>4-CDP-2-C-methyl-D-erythritol + ATP = 4-CDP-2-C-methyl-D-erythritol 2-phosphate + ADP + H(+)</text>
        <dbReference type="Rhea" id="RHEA:18437"/>
        <dbReference type="ChEBI" id="CHEBI:15378"/>
        <dbReference type="ChEBI" id="CHEBI:30616"/>
        <dbReference type="ChEBI" id="CHEBI:57823"/>
        <dbReference type="ChEBI" id="CHEBI:57919"/>
        <dbReference type="ChEBI" id="CHEBI:456216"/>
        <dbReference type="EC" id="2.7.1.148"/>
    </reaction>
</comment>
<comment type="similarity">
    <text evidence="1 9">Belongs to the GHMP kinase family. IspE subfamily.</text>
</comment>
<dbReference type="Gene3D" id="3.30.70.890">
    <property type="entry name" value="GHMP kinase, C-terminal domain"/>
    <property type="match status" value="1"/>
</dbReference>
<gene>
    <name evidence="9 12" type="primary">ispE</name>
    <name evidence="12" type="ORF">LJD61_05880</name>
</gene>
<dbReference type="Proteomes" id="UP001651880">
    <property type="component" value="Unassembled WGS sequence"/>
</dbReference>
<evidence type="ECO:0000313" key="12">
    <source>
        <dbReference type="EMBL" id="MCQ1529076.1"/>
    </source>
</evidence>
<dbReference type="PIRSF" id="PIRSF010376">
    <property type="entry name" value="IspE"/>
    <property type="match status" value="1"/>
</dbReference>
<dbReference type="Pfam" id="PF00288">
    <property type="entry name" value="GHMP_kinases_N"/>
    <property type="match status" value="1"/>
</dbReference>
<evidence type="ECO:0000256" key="9">
    <source>
        <dbReference type="HAMAP-Rule" id="MF_00061"/>
    </source>
</evidence>
<dbReference type="Gene3D" id="3.30.230.10">
    <property type="match status" value="1"/>
</dbReference>
<keyword evidence="13" id="KW-1185">Reference proteome</keyword>
<dbReference type="SUPFAM" id="SSF54211">
    <property type="entry name" value="Ribosomal protein S5 domain 2-like"/>
    <property type="match status" value="1"/>
</dbReference>
<accession>A0ABT1ND67</accession>